<reference evidence="17 18" key="1">
    <citation type="submission" date="2018-05" db="EMBL/GenBank/DDBJ databases">
        <title>Genomic Encyclopedia of Type Strains, Phase IV (KMG-IV): sequencing the most valuable type-strain genomes for metagenomic binning, comparative biology and taxonomic classification.</title>
        <authorList>
            <person name="Goeker M."/>
        </authorList>
    </citation>
    <scope>NUCLEOTIDE SEQUENCE [LARGE SCALE GENOMIC DNA]</scope>
    <source>
        <strain evidence="17 18">DSM 3183</strain>
    </source>
</reference>
<keyword evidence="9" id="KW-0349">Heme</keyword>
<dbReference type="InterPro" id="IPR014312">
    <property type="entry name" value="Succ_DH_anchor"/>
</dbReference>
<comment type="pathway">
    <text evidence="4">Carbohydrate metabolism; tricarboxylic acid cycle.</text>
</comment>
<evidence type="ECO:0000256" key="4">
    <source>
        <dbReference type="ARBA" id="ARBA00005163"/>
    </source>
</evidence>
<gene>
    <name evidence="17" type="ORF">C7451_11451</name>
</gene>
<keyword evidence="11" id="KW-0479">Metal-binding</keyword>
<evidence type="ECO:0000256" key="1">
    <source>
        <dbReference type="ARBA" id="ARBA00001971"/>
    </source>
</evidence>
<keyword evidence="8" id="KW-0816">Tricarboxylic acid cycle</keyword>
<dbReference type="Gene3D" id="1.20.1300.10">
    <property type="entry name" value="Fumarate reductase/succinate dehydrogenase, transmembrane subunit"/>
    <property type="match status" value="1"/>
</dbReference>
<dbReference type="Pfam" id="PF01127">
    <property type="entry name" value="Sdh_cyt"/>
    <property type="match status" value="1"/>
</dbReference>
<dbReference type="OrthoDB" id="9809280at2"/>
<dbReference type="EMBL" id="QJJM01000014">
    <property type="protein sequence ID" value="PXW70075.1"/>
    <property type="molecule type" value="Genomic_DNA"/>
</dbReference>
<evidence type="ECO:0000256" key="16">
    <source>
        <dbReference type="SAM" id="Phobius"/>
    </source>
</evidence>
<evidence type="ECO:0000256" key="8">
    <source>
        <dbReference type="ARBA" id="ARBA00022532"/>
    </source>
</evidence>
<comment type="function">
    <text evidence="2">Membrane-anchoring subunit of succinate dehydrogenase (SDH).</text>
</comment>
<keyword evidence="13 16" id="KW-1133">Transmembrane helix</keyword>
<dbReference type="SUPFAM" id="SSF81343">
    <property type="entry name" value="Fumarate reductase respiratory complex transmembrane subunits"/>
    <property type="match status" value="1"/>
</dbReference>
<protein>
    <recommendedName>
        <fullName evidence="6">Succinate dehydrogenase hydrophobic membrane anchor subunit</fullName>
    </recommendedName>
</protein>
<evidence type="ECO:0000256" key="15">
    <source>
        <dbReference type="ARBA" id="ARBA00023136"/>
    </source>
</evidence>
<evidence type="ECO:0000256" key="7">
    <source>
        <dbReference type="ARBA" id="ARBA00022448"/>
    </source>
</evidence>
<dbReference type="GO" id="GO:0020037">
    <property type="term" value="F:heme binding"/>
    <property type="evidence" value="ECO:0007669"/>
    <property type="project" value="InterPro"/>
</dbReference>
<dbReference type="UniPathway" id="UPA00223"/>
<evidence type="ECO:0000256" key="2">
    <source>
        <dbReference type="ARBA" id="ARBA00004050"/>
    </source>
</evidence>
<comment type="subcellular location">
    <subcellularLocation>
        <location evidence="3">Membrane</location>
        <topology evidence="3">Multi-pass membrane protein</topology>
    </subcellularLocation>
</comment>
<comment type="caution">
    <text evidence="17">The sequence shown here is derived from an EMBL/GenBank/DDBJ whole genome shotgun (WGS) entry which is preliminary data.</text>
</comment>
<dbReference type="GO" id="GO:0006099">
    <property type="term" value="P:tricarboxylic acid cycle"/>
    <property type="evidence" value="ECO:0007669"/>
    <property type="project" value="UniProtKB-UniPathway"/>
</dbReference>
<keyword evidence="10 16" id="KW-0812">Transmembrane</keyword>
<comment type="cofactor">
    <cofactor evidence="1">
        <name>heme</name>
        <dbReference type="ChEBI" id="CHEBI:30413"/>
    </cofactor>
</comment>
<evidence type="ECO:0000313" key="18">
    <source>
        <dbReference type="Proteomes" id="UP000248014"/>
    </source>
</evidence>
<evidence type="ECO:0000256" key="12">
    <source>
        <dbReference type="ARBA" id="ARBA00022982"/>
    </source>
</evidence>
<keyword evidence="12" id="KW-0249">Electron transport</keyword>
<dbReference type="Proteomes" id="UP000248014">
    <property type="component" value="Unassembled WGS sequence"/>
</dbReference>
<evidence type="ECO:0000256" key="5">
    <source>
        <dbReference type="ARBA" id="ARBA00011558"/>
    </source>
</evidence>
<dbReference type="InterPro" id="IPR000701">
    <property type="entry name" value="SuccDH_FuR_B_TM-su"/>
</dbReference>
<comment type="subunit">
    <text evidence="5">Part of an enzyme complex containing four subunits: a flavoprotein, an iron-sulfur protein, plus two membrane-anchoring proteins, SdhC and SdhD.</text>
</comment>
<organism evidence="17 18">
    <name type="scientific">Blastomonas natatoria</name>
    <dbReference type="NCBI Taxonomy" id="34015"/>
    <lineage>
        <taxon>Bacteria</taxon>
        <taxon>Pseudomonadati</taxon>
        <taxon>Pseudomonadota</taxon>
        <taxon>Alphaproteobacteria</taxon>
        <taxon>Sphingomonadales</taxon>
        <taxon>Sphingomonadaceae</taxon>
        <taxon>Blastomonas</taxon>
    </lineage>
</organism>
<keyword evidence="18" id="KW-1185">Reference proteome</keyword>
<dbReference type="GO" id="GO:0016020">
    <property type="term" value="C:membrane"/>
    <property type="evidence" value="ECO:0007669"/>
    <property type="project" value="UniProtKB-SubCell"/>
</dbReference>
<dbReference type="NCBIfam" id="TIGR02968">
    <property type="entry name" value="succ_dehyd_anc"/>
    <property type="match status" value="1"/>
</dbReference>
<evidence type="ECO:0000256" key="3">
    <source>
        <dbReference type="ARBA" id="ARBA00004141"/>
    </source>
</evidence>
<evidence type="ECO:0000256" key="11">
    <source>
        <dbReference type="ARBA" id="ARBA00022723"/>
    </source>
</evidence>
<evidence type="ECO:0000313" key="17">
    <source>
        <dbReference type="EMBL" id="PXW70075.1"/>
    </source>
</evidence>
<evidence type="ECO:0000256" key="6">
    <source>
        <dbReference type="ARBA" id="ARBA00019425"/>
    </source>
</evidence>
<evidence type="ECO:0000256" key="10">
    <source>
        <dbReference type="ARBA" id="ARBA00022692"/>
    </source>
</evidence>
<dbReference type="GO" id="GO:0046872">
    <property type="term" value="F:metal ion binding"/>
    <property type="evidence" value="ECO:0007669"/>
    <property type="project" value="UniProtKB-KW"/>
</dbReference>
<dbReference type="CDD" id="cd03495">
    <property type="entry name" value="SQR_TypeC_SdhD_like"/>
    <property type="match status" value="1"/>
</dbReference>
<dbReference type="RefSeq" id="WP_110299948.1">
    <property type="nucleotide sequence ID" value="NZ_QJJM01000014.1"/>
</dbReference>
<name>A0A2V3URQ1_9SPHN</name>
<evidence type="ECO:0000256" key="13">
    <source>
        <dbReference type="ARBA" id="ARBA00022989"/>
    </source>
</evidence>
<evidence type="ECO:0000256" key="14">
    <source>
        <dbReference type="ARBA" id="ARBA00023004"/>
    </source>
</evidence>
<feature type="transmembrane region" description="Helical" evidence="16">
    <location>
        <begin position="57"/>
        <end position="79"/>
    </location>
</feature>
<proteinExistence type="predicted"/>
<evidence type="ECO:0000256" key="9">
    <source>
        <dbReference type="ARBA" id="ARBA00022617"/>
    </source>
</evidence>
<keyword evidence="7" id="KW-0813">Transport</keyword>
<accession>A0A2V3URQ1</accession>
<keyword evidence="14" id="KW-0408">Iron</keyword>
<dbReference type="InterPro" id="IPR034804">
    <property type="entry name" value="SQR/QFR_C/D"/>
</dbReference>
<dbReference type="AlphaFoldDB" id="A0A2V3URQ1"/>
<feature type="transmembrane region" description="Helical" evidence="16">
    <location>
        <begin position="100"/>
        <end position="124"/>
    </location>
</feature>
<sequence>MGSGTRIGKVRGLGSAKTGTHHWVMARVTAVSNLILMLWFIASLVSLPALDYATVTAWLSAPLPATAMILLIVTVFYHLRLGLQVIVEDYVHDHGTKFGVILLLNFYAVAGAALGIFAVARIAFAGAAS</sequence>
<feature type="transmembrane region" description="Helical" evidence="16">
    <location>
        <begin position="24"/>
        <end position="45"/>
    </location>
</feature>
<keyword evidence="15 16" id="KW-0472">Membrane</keyword>